<gene>
    <name evidence="1" type="ORF">BRAFLDRAFT_101634</name>
</gene>
<accession>C3YST5</accession>
<proteinExistence type="predicted"/>
<organism>
    <name type="scientific">Branchiostoma floridae</name>
    <name type="common">Florida lancelet</name>
    <name type="synonym">Amphioxus</name>
    <dbReference type="NCBI Taxonomy" id="7739"/>
    <lineage>
        <taxon>Eukaryota</taxon>
        <taxon>Metazoa</taxon>
        <taxon>Chordata</taxon>
        <taxon>Cephalochordata</taxon>
        <taxon>Leptocardii</taxon>
        <taxon>Amphioxiformes</taxon>
        <taxon>Branchiostomatidae</taxon>
        <taxon>Branchiostoma</taxon>
    </lineage>
</organism>
<dbReference type="EMBL" id="GG666550">
    <property type="protein sequence ID" value="EEN56599.1"/>
    <property type="molecule type" value="Genomic_DNA"/>
</dbReference>
<reference evidence="1" key="1">
    <citation type="journal article" date="2008" name="Nature">
        <title>The amphioxus genome and the evolution of the chordate karyotype.</title>
        <authorList>
            <consortium name="US DOE Joint Genome Institute (JGI-PGF)"/>
            <person name="Putnam N.H."/>
            <person name="Butts T."/>
            <person name="Ferrier D.E.K."/>
            <person name="Furlong R.F."/>
            <person name="Hellsten U."/>
            <person name="Kawashima T."/>
            <person name="Robinson-Rechavi M."/>
            <person name="Shoguchi E."/>
            <person name="Terry A."/>
            <person name="Yu J.-K."/>
            <person name="Benito-Gutierrez E.L."/>
            <person name="Dubchak I."/>
            <person name="Garcia-Fernandez J."/>
            <person name="Gibson-Brown J.J."/>
            <person name="Grigoriev I.V."/>
            <person name="Horton A.C."/>
            <person name="de Jong P.J."/>
            <person name="Jurka J."/>
            <person name="Kapitonov V.V."/>
            <person name="Kohara Y."/>
            <person name="Kuroki Y."/>
            <person name="Lindquist E."/>
            <person name="Lucas S."/>
            <person name="Osoegawa K."/>
            <person name="Pennacchio L.A."/>
            <person name="Salamov A.A."/>
            <person name="Satou Y."/>
            <person name="Sauka-Spengler T."/>
            <person name="Schmutz J."/>
            <person name="Shin-I T."/>
            <person name="Toyoda A."/>
            <person name="Bronner-Fraser M."/>
            <person name="Fujiyama A."/>
            <person name="Holland L.Z."/>
            <person name="Holland P.W.H."/>
            <person name="Satoh N."/>
            <person name="Rokhsar D.S."/>
        </authorList>
    </citation>
    <scope>NUCLEOTIDE SEQUENCE [LARGE SCALE GENOMIC DNA]</scope>
    <source>
        <strain evidence="1">S238N-H82</strain>
        <tissue evidence="1">Testes</tissue>
    </source>
</reference>
<dbReference type="InParanoid" id="C3YST5"/>
<evidence type="ECO:0000313" key="1">
    <source>
        <dbReference type="EMBL" id="EEN56599.1"/>
    </source>
</evidence>
<dbReference type="AlphaFoldDB" id="C3YST5"/>
<protein>
    <submittedName>
        <fullName evidence="1">Uncharacterized protein</fullName>
    </submittedName>
</protein>
<name>C3YST5_BRAFL</name>
<sequence>MQIPSSLIDGRTRLLAARQFCALDAAVASLGVRERKGCFERPGNTLKNCGAGWSILSPAHVGRISPWFYCPARSSTADGPAGNITPPFRNILPSGTSNLSVTPAILTNRPGAAAEPSCVLIDCFSREGFLMQISHSCR</sequence>